<protein>
    <submittedName>
        <fullName evidence="1">Uncharacterized protein</fullName>
    </submittedName>
</protein>
<gene>
    <name evidence="1" type="ORF">AVEN_209533_1</name>
</gene>
<sequence length="85" mass="9792">MIYFSVIRPQAGQITQPQSCAFFHGVDWMRSTLNRRSLSATRGWSVKRYRTAWTPLGLRKVGQFYHPLTLLLRRSGDFGGWSSLS</sequence>
<accession>A0A4Y2BP14</accession>
<name>A0A4Y2BP14_ARAVE</name>
<organism evidence="1 2">
    <name type="scientific">Araneus ventricosus</name>
    <name type="common">Orbweaver spider</name>
    <name type="synonym">Epeira ventricosa</name>
    <dbReference type="NCBI Taxonomy" id="182803"/>
    <lineage>
        <taxon>Eukaryota</taxon>
        <taxon>Metazoa</taxon>
        <taxon>Ecdysozoa</taxon>
        <taxon>Arthropoda</taxon>
        <taxon>Chelicerata</taxon>
        <taxon>Arachnida</taxon>
        <taxon>Araneae</taxon>
        <taxon>Araneomorphae</taxon>
        <taxon>Entelegynae</taxon>
        <taxon>Araneoidea</taxon>
        <taxon>Araneidae</taxon>
        <taxon>Araneus</taxon>
    </lineage>
</organism>
<dbReference type="EMBL" id="BGPR01235997">
    <property type="protein sequence ID" value="GBL92934.1"/>
    <property type="molecule type" value="Genomic_DNA"/>
</dbReference>
<reference evidence="1 2" key="1">
    <citation type="journal article" date="2019" name="Sci. Rep.">
        <title>Orb-weaving spider Araneus ventricosus genome elucidates the spidroin gene catalogue.</title>
        <authorList>
            <person name="Kono N."/>
            <person name="Nakamura H."/>
            <person name="Ohtoshi R."/>
            <person name="Moran D.A.P."/>
            <person name="Shinohara A."/>
            <person name="Yoshida Y."/>
            <person name="Fujiwara M."/>
            <person name="Mori M."/>
            <person name="Tomita M."/>
            <person name="Arakawa K."/>
        </authorList>
    </citation>
    <scope>NUCLEOTIDE SEQUENCE [LARGE SCALE GENOMIC DNA]</scope>
</reference>
<dbReference type="AlphaFoldDB" id="A0A4Y2BP14"/>
<comment type="caution">
    <text evidence="1">The sequence shown here is derived from an EMBL/GenBank/DDBJ whole genome shotgun (WGS) entry which is preliminary data.</text>
</comment>
<proteinExistence type="predicted"/>
<keyword evidence="2" id="KW-1185">Reference proteome</keyword>
<evidence type="ECO:0000313" key="1">
    <source>
        <dbReference type="EMBL" id="GBL92934.1"/>
    </source>
</evidence>
<dbReference type="Proteomes" id="UP000499080">
    <property type="component" value="Unassembled WGS sequence"/>
</dbReference>
<evidence type="ECO:0000313" key="2">
    <source>
        <dbReference type="Proteomes" id="UP000499080"/>
    </source>
</evidence>